<accession>A0A9N9L462</accession>
<proteinExistence type="predicted"/>
<reference evidence="1" key="1">
    <citation type="submission" date="2021-07" db="EMBL/GenBank/DDBJ databases">
        <authorList>
            <person name="Durling M."/>
        </authorList>
    </citation>
    <scope>NUCLEOTIDE SEQUENCE</scope>
</reference>
<gene>
    <name evidence="1" type="ORF">HYFRA_00011729</name>
</gene>
<dbReference type="Gene3D" id="3.30.559.30">
    <property type="entry name" value="Nonribosomal peptide synthetase, condensation domain"/>
    <property type="match status" value="1"/>
</dbReference>
<organism evidence="1 2">
    <name type="scientific">Hymenoscyphus fraxineus</name>
    <dbReference type="NCBI Taxonomy" id="746836"/>
    <lineage>
        <taxon>Eukaryota</taxon>
        <taxon>Fungi</taxon>
        <taxon>Dikarya</taxon>
        <taxon>Ascomycota</taxon>
        <taxon>Pezizomycotina</taxon>
        <taxon>Leotiomycetes</taxon>
        <taxon>Helotiales</taxon>
        <taxon>Helotiaceae</taxon>
        <taxon>Hymenoscyphus</taxon>
    </lineage>
</organism>
<evidence type="ECO:0000313" key="1">
    <source>
        <dbReference type="EMBL" id="CAG8958779.1"/>
    </source>
</evidence>
<dbReference type="AlphaFoldDB" id="A0A9N9L462"/>
<dbReference type="Proteomes" id="UP000696280">
    <property type="component" value="Unassembled WGS sequence"/>
</dbReference>
<dbReference type="OrthoDB" id="2548233at2759"/>
<sequence>MFISSLLAFSCPHTHYPKITLKDAARQAWKKLRFEVPELGIRAVINDGEFFLESKMLDEAGVRGWISMTLFFGESKGDYEFESLRKDIASRKDCEEQASILLNFETQDSAVFGNGGEELVDGVHLILNTDHQITDGIGTRILLGGFLELFSQFSKTATITHAVYAAMLLTLLCPPFQQSPSQELSTFNFSCWFNGRRYLMPAQQNSYIPPCQSFFPISFTDLQDLRMTKDAGREERRELMLRALGMSMGQYLALKEEGERGIGLCSTITFIEEIGRTMRGKKVAKEEDERDKGNKMEHFAVPSDGITETYIVRSYPNTGRAILSENEGDKMDQIEAGRQDILVVRDVHFGANAGDEVFVPSSCLIPSQVFSFCPLCPSHH</sequence>
<name>A0A9N9L462_9HELO</name>
<evidence type="ECO:0000313" key="2">
    <source>
        <dbReference type="Proteomes" id="UP000696280"/>
    </source>
</evidence>
<protein>
    <submittedName>
        <fullName evidence="1">Uncharacterized protein</fullName>
    </submittedName>
</protein>
<comment type="caution">
    <text evidence="1">The sequence shown here is derived from an EMBL/GenBank/DDBJ whole genome shotgun (WGS) entry which is preliminary data.</text>
</comment>
<keyword evidence="2" id="KW-1185">Reference proteome</keyword>
<dbReference type="EMBL" id="CAJVRL010000085">
    <property type="protein sequence ID" value="CAG8958779.1"/>
    <property type="molecule type" value="Genomic_DNA"/>
</dbReference>